<dbReference type="GO" id="GO:0051500">
    <property type="term" value="F:D-tyrosyl-tRNA(Tyr) deacylase activity"/>
    <property type="evidence" value="ECO:0007669"/>
    <property type="project" value="TreeGrafter"/>
</dbReference>
<accession>A0A0B0HCL7</accession>
<reference evidence="4 6" key="1">
    <citation type="journal article" date="2014" name="BMC Genomics">
        <title>The genome of the intracellular bacterium of the coastal bivalve, Solemya velum: a blueprint for thriving in and out of symbiosis.</title>
        <authorList>
            <person name="Dmytrenko O."/>
            <person name="Russell S.L."/>
            <person name="Loo W.T."/>
            <person name="Fontanez K.M."/>
            <person name="Liao L."/>
            <person name="Roeselers G."/>
            <person name="Sharma R."/>
            <person name="Stewart F.J."/>
            <person name="Newton I.L."/>
            <person name="Woyke T."/>
            <person name="Wu D."/>
            <person name="Lang J.M."/>
            <person name="Eisen J.A."/>
            <person name="Cavanaugh C.M."/>
        </authorList>
    </citation>
    <scope>NUCLEOTIDE SEQUENCE [LARGE SCALE GENOMIC DNA]</scope>
    <source>
        <strain evidence="4 6">WH</strain>
    </source>
</reference>
<dbReference type="STRING" id="2340.JV46_05840"/>
<protein>
    <recommendedName>
        <fullName evidence="3">D-aminoacyl-tRNA deacylase</fullName>
        <shortName evidence="3">DTD</shortName>
        <ecNumber evidence="3">3.1.1.96</ecNumber>
    </recommendedName>
    <alternativeName>
        <fullName evidence="3">Gly-tRNA(Ala) deacylase</fullName>
        <ecNumber evidence="3">3.1.1.-</ecNumber>
    </alternativeName>
</protein>
<dbReference type="Gene3D" id="3.50.80.10">
    <property type="entry name" value="D-tyrosyl-tRNA(Tyr) deacylase"/>
    <property type="match status" value="1"/>
</dbReference>
<dbReference type="EMBL" id="MPNX01000021">
    <property type="protein sequence ID" value="OOY34137.1"/>
    <property type="molecule type" value="Genomic_DNA"/>
</dbReference>
<comment type="domain">
    <text evidence="3">A Gly-cisPro motif from one monomer fits into the active site of the other monomer to allow specific chiral rejection of L-amino acids.</text>
</comment>
<dbReference type="OrthoDB" id="9801395at2"/>
<comment type="subunit">
    <text evidence="3">Homodimer.</text>
</comment>
<comment type="catalytic activity">
    <reaction evidence="3">
        <text>glycyl-tRNA(Ala) + H2O = tRNA(Ala) + glycine + H(+)</text>
        <dbReference type="Rhea" id="RHEA:53744"/>
        <dbReference type="Rhea" id="RHEA-COMP:9657"/>
        <dbReference type="Rhea" id="RHEA-COMP:13640"/>
        <dbReference type="ChEBI" id="CHEBI:15377"/>
        <dbReference type="ChEBI" id="CHEBI:15378"/>
        <dbReference type="ChEBI" id="CHEBI:57305"/>
        <dbReference type="ChEBI" id="CHEBI:78442"/>
        <dbReference type="ChEBI" id="CHEBI:78522"/>
    </reaction>
</comment>
<evidence type="ECO:0000313" key="7">
    <source>
        <dbReference type="Proteomes" id="UP000190962"/>
    </source>
</evidence>
<dbReference type="EC" id="3.1.1.-" evidence="3"/>
<evidence type="ECO:0000256" key="3">
    <source>
        <dbReference type="HAMAP-Rule" id="MF_00518"/>
    </source>
</evidence>
<proteinExistence type="inferred from homology"/>
<dbReference type="PANTHER" id="PTHR10472:SF5">
    <property type="entry name" value="D-AMINOACYL-TRNA DEACYLASE 1"/>
    <property type="match status" value="1"/>
</dbReference>
<comment type="caution">
    <text evidence="4">The sequence shown here is derived from an EMBL/GenBank/DDBJ whole genome shotgun (WGS) entry which is preliminary data.</text>
</comment>
<dbReference type="InterPro" id="IPR003732">
    <property type="entry name" value="Daa-tRNA_deacyls_DTD"/>
</dbReference>
<dbReference type="EMBL" id="JRAA01000002">
    <property type="protein sequence ID" value="KHF25201.1"/>
    <property type="molecule type" value="Genomic_DNA"/>
</dbReference>
<dbReference type="GO" id="GO:0043908">
    <property type="term" value="F:Ser(Gly)-tRNA(Ala) hydrolase activity"/>
    <property type="evidence" value="ECO:0007669"/>
    <property type="project" value="UniProtKB-UniRule"/>
</dbReference>
<evidence type="ECO:0000313" key="4">
    <source>
        <dbReference type="EMBL" id="KHF25201.1"/>
    </source>
</evidence>
<reference evidence="5 7" key="2">
    <citation type="submission" date="2016-11" db="EMBL/GenBank/DDBJ databases">
        <title>Mixed transmission modes and dynamic genome evolution in an obligate animal-bacterial symbiosis.</title>
        <authorList>
            <person name="Russell S.L."/>
            <person name="Corbett-Detig R.B."/>
            <person name="Cavanaugh C.M."/>
        </authorList>
    </citation>
    <scope>NUCLEOTIDE SEQUENCE [LARGE SCALE GENOMIC DNA]</scope>
    <source>
        <strain evidence="5">MA-KB16</strain>
    </source>
</reference>
<dbReference type="PANTHER" id="PTHR10472">
    <property type="entry name" value="D-TYROSYL-TRNA TYR DEACYLASE"/>
    <property type="match status" value="1"/>
</dbReference>
<dbReference type="EC" id="3.1.1.96" evidence="3"/>
<sequence>MIGLVQRVTGASVDVDAERIAEIGTGMLVLVGVTRDDTEQSADKLAHRLCNYRIFNDSDGKMNLSVNDTQGGILLVPQFTLAAETHKGMRPGFSKGAPPQDAQRLFEYLVGRVRTDYSGDIGCGRFGADMQVSLVNDGPVTFWLET</sequence>
<dbReference type="AlphaFoldDB" id="A0A0B0HCL7"/>
<dbReference type="Proteomes" id="UP000190962">
    <property type="component" value="Unassembled WGS sequence"/>
</dbReference>
<dbReference type="NCBIfam" id="TIGR00256">
    <property type="entry name" value="D-aminoacyl-tRNA deacylase"/>
    <property type="match status" value="1"/>
</dbReference>
<dbReference type="GeneID" id="86992600"/>
<dbReference type="InterPro" id="IPR023509">
    <property type="entry name" value="DTD-like_sf"/>
</dbReference>
<dbReference type="RefSeq" id="WP_043117417.1">
    <property type="nucleotide sequence ID" value="NZ_JRAA01000002.1"/>
</dbReference>
<dbReference type="GO" id="GO:0000049">
    <property type="term" value="F:tRNA binding"/>
    <property type="evidence" value="ECO:0007669"/>
    <property type="project" value="UniProtKB-UniRule"/>
</dbReference>
<comment type="similarity">
    <text evidence="1 3">Belongs to the DTD family.</text>
</comment>
<comment type="function">
    <text evidence="3">An aminoacyl-tRNA editing enzyme that deacylates mischarged D-aminoacyl-tRNAs. Also deacylates mischarged glycyl-tRNA(Ala), protecting cells against glycine mischarging by AlaRS. Acts via tRNA-based rather than protein-based catalysis; rejects L-amino acids rather than detecting D-amino acids in the active site. By recycling D-aminoacyl-tRNA to D-amino acids and free tRNA molecules, this enzyme counteracts the toxicity associated with the formation of D-aminoacyl-tRNA entities in vivo and helps enforce protein L-homochirality.</text>
</comment>
<evidence type="ECO:0000313" key="6">
    <source>
        <dbReference type="Proteomes" id="UP000030856"/>
    </source>
</evidence>
<dbReference type="SUPFAM" id="SSF69500">
    <property type="entry name" value="DTD-like"/>
    <property type="match status" value="1"/>
</dbReference>
<comment type="catalytic activity">
    <reaction evidence="3">
        <text>a D-aminoacyl-tRNA + H2O = a tRNA + a D-alpha-amino acid + H(+)</text>
        <dbReference type="Rhea" id="RHEA:13953"/>
        <dbReference type="Rhea" id="RHEA-COMP:10123"/>
        <dbReference type="Rhea" id="RHEA-COMP:10124"/>
        <dbReference type="ChEBI" id="CHEBI:15377"/>
        <dbReference type="ChEBI" id="CHEBI:15378"/>
        <dbReference type="ChEBI" id="CHEBI:59871"/>
        <dbReference type="ChEBI" id="CHEBI:78442"/>
        <dbReference type="ChEBI" id="CHEBI:79333"/>
        <dbReference type="EC" id="3.1.1.96"/>
    </reaction>
</comment>
<dbReference type="GO" id="GO:0005737">
    <property type="term" value="C:cytoplasm"/>
    <property type="evidence" value="ECO:0007669"/>
    <property type="project" value="UniProtKB-SubCell"/>
</dbReference>
<keyword evidence="2 3" id="KW-0378">Hydrolase</keyword>
<dbReference type="eggNOG" id="COG1490">
    <property type="taxonomic scope" value="Bacteria"/>
</dbReference>
<keyword evidence="3" id="KW-0963">Cytoplasm</keyword>
<keyword evidence="3" id="KW-0694">RNA-binding</keyword>
<dbReference type="GO" id="GO:0106026">
    <property type="term" value="F:Gly-tRNA(Ala) deacylase activity"/>
    <property type="evidence" value="ECO:0007669"/>
    <property type="project" value="UniProtKB-UniRule"/>
</dbReference>
<dbReference type="PATRIC" id="fig|2340.3.peg.1828"/>
<evidence type="ECO:0000256" key="1">
    <source>
        <dbReference type="ARBA" id="ARBA00009673"/>
    </source>
</evidence>
<dbReference type="HAMAP" id="MF_00518">
    <property type="entry name" value="Deacylase_Dtd"/>
    <property type="match status" value="1"/>
</dbReference>
<name>A0A0B0HCL7_SOVGS</name>
<dbReference type="Pfam" id="PF02580">
    <property type="entry name" value="Tyr_Deacylase"/>
    <property type="match status" value="1"/>
</dbReference>
<dbReference type="GO" id="GO:0019478">
    <property type="term" value="P:D-amino acid catabolic process"/>
    <property type="evidence" value="ECO:0007669"/>
    <property type="project" value="UniProtKB-UniRule"/>
</dbReference>
<comment type="subcellular location">
    <subcellularLocation>
        <location evidence="3">Cytoplasm</location>
    </subcellularLocation>
</comment>
<dbReference type="Proteomes" id="UP000030856">
    <property type="component" value="Unassembled WGS sequence"/>
</dbReference>
<evidence type="ECO:0000313" key="5">
    <source>
        <dbReference type="EMBL" id="OOY34137.1"/>
    </source>
</evidence>
<keyword evidence="3" id="KW-0820">tRNA-binding</keyword>
<organism evidence="4 6">
    <name type="scientific">Solemya velum gill symbiont</name>
    <dbReference type="NCBI Taxonomy" id="2340"/>
    <lineage>
        <taxon>Bacteria</taxon>
        <taxon>Pseudomonadati</taxon>
        <taxon>Pseudomonadota</taxon>
        <taxon>Gammaproteobacteria</taxon>
        <taxon>sulfur-oxidizing symbionts</taxon>
    </lineage>
</organism>
<feature type="short sequence motif" description="Gly-cisPro motif, important for rejection of L-amino acids" evidence="3">
    <location>
        <begin position="138"/>
        <end position="139"/>
    </location>
</feature>
<keyword evidence="6" id="KW-1185">Reference proteome</keyword>
<gene>
    <name evidence="3" type="primary">dtd</name>
    <name evidence="5" type="ORF">BOV88_11585</name>
    <name evidence="4" type="ORF">JV46_05840</name>
</gene>
<dbReference type="FunFam" id="3.50.80.10:FF:000001">
    <property type="entry name" value="D-aminoacyl-tRNA deacylase"/>
    <property type="match status" value="1"/>
</dbReference>
<evidence type="ECO:0000256" key="2">
    <source>
        <dbReference type="ARBA" id="ARBA00022801"/>
    </source>
</evidence>